<comment type="caution">
    <text evidence="2">The sequence shown here is derived from an EMBL/GenBank/DDBJ whole genome shotgun (WGS) entry which is preliminary data.</text>
</comment>
<proteinExistence type="predicted"/>
<sequence length="257" mass="28264">MKIVTRGVRAALLTSTILFSISTACANNAEDRYIYIGTELGLSEPIVKSFVDKDTDAKFRLKQSTMVGGRIGYSFYPNMMVEISGTYQPKYGLTYLLPVKPVTFGGIVVANIPRTPGRTKVSANVYTANFIYEFSEQFAKLKPYVILGAGIARLSIRPTITTTDALAPIGLGNKFEFFRITKNTVNCFAWQAGGGIARDLSENISVDFGAKLQVVNDIKVKYDTFDIQTQSFVAQKPIKKTIGVGEFTLGFTFKIPV</sequence>
<feature type="chain" id="PRO_5046944825" description="Outer membrane protein beta-barrel domain-containing protein" evidence="1">
    <location>
        <begin position="27"/>
        <end position="257"/>
    </location>
</feature>
<reference evidence="2 3" key="1">
    <citation type="submission" date="2023-03" db="EMBL/GenBank/DDBJ databases">
        <title>Host association and intracellularity evolved multiple times independently in the Rickettsiales.</title>
        <authorList>
            <person name="Castelli M."/>
            <person name="Nardi T."/>
            <person name="Gammuto L."/>
            <person name="Bellinzona G."/>
            <person name="Sabaneyeva E."/>
            <person name="Potekhin A."/>
            <person name="Serra V."/>
            <person name="Petroni G."/>
            <person name="Sassera D."/>
        </authorList>
    </citation>
    <scope>NUCLEOTIDE SEQUENCE [LARGE SCALE GENOMIC DNA]</scope>
    <source>
        <strain evidence="2 3">Sr 2-6</strain>
    </source>
</reference>
<protein>
    <recommendedName>
        <fullName evidence="4">Outer membrane protein beta-barrel domain-containing protein</fullName>
    </recommendedName>
</protein>
<keyword evidence="3" id="KW-1185">Reference proteome</keyword>
<evidence type="ECO:0000256" key="1">
    <source>
        <dbReference type="SAM" id="SignalP"/>
    </source>
</evidence>
<dbReference type="InterPro" id="IPR011250">
    <property type="entry name" value="OMP/PagP_B-barrel"/>
</dbReference>
<accession>A0ABU5NBL2</accession>
<evidence type="ECO:0000313" key="2">
    <source>
        <dbReference type="EMBL" id="MEA0970526.1"/>
    </source>
</evidence>
<dbReference type="Proteomes" id="UP001291687">
    <property type="component" value="Unassembled WGS sequence"/>
</dbReference>
<organism evidence="2 3">
    <name type="scientific">Candidatus Megaera venefica</name>
    <dbReference type="NCBI Taxonomy" id="2055910"/>
    <lineage>
        <taxon>Bacteria</taxon>
        <taxon>Pseudomonadati</taxon>
        <taxon>Pseudomonadota</taxon>
        <taxon>Alphaproteobacteria</taxon>
        <taxon>Rickettsiales</taxon>
        <taxon>Rickettsiaceae</taxon>
        <taxon>Candidatus Megaera</taxon>
    </lineage>
</organism>
<dbReference type="RefSeq" id="WP_322776429.1">
    <property type="nucleotide sequence ID" value="NZ_JARJFB010000024.1"/>
</dbReference>
<gene>
    <name evidence="2" type="ORF">Megvenef_00492</name>
</gene>
<dbReference type="Gene3D" id="2.40.160.20">
    <property type="match status" value="1"/>
</dbReference>
<dbReference type="PROSITE" id="PS51257">
    <property type="entry name" value="PROKAR_LIPOPROTEIN"/>
    <property type="match status" value="1"/>
</dbReference>
<evidence type="ECO:0008006" key="4">
    <source>
        <dbReference type="Google" id="ProtNLM"/>
    </source>
</evidence>
<feature type="signal peptide" evidence="1">
    <location>
        <begin position="1"/>
        <end position="26"/>
    </location>
</feature>
<keyword evidence="1" id="KW-0732">Signal</keyword>
<name>A0ABU5NBL2_9RICK</name>
<dbReference type="EMBL" id="JARJFB010000024">
    <property type="protein sequence ID" value="MEA0970526.1"/>
    <property type="molecule type" value="Genomic_DNA"/>
</dbReference>
<evidence type="ECO:0000313" key="3">
    <source>
        <dbReference type="Proteomes" id="UP001291687"/>
    </source>
</evidence>
<dbReference type="SUPFAM" id="SSF56925">
    <property type="entry name" value="OMPA-like"/>
    <property type="match status" value="1"/>
</dbReference>